<gene>
    <name evidence="2" type="ORF">B296_00018719</name>
</gene>
<dbReference type="Proteomes" id="UP000287651">
    <property type="component" value="Unassembled WGS sequence"/>
</dbReference>
<evidence type="ECO:0000256" key="1">
    <source>
        <dbReference type="SAM" id="MobiDB-lite"/>
    </source>
</evidence>
<feature type="compositionally biased region" description="Basic and acidic residues" evidence="1">
    <location>
        <begin position="61"/>
        <end position="89"/>
    </location>
</feature>
<dbReference type="EMBL" id="AMZH03001450">
    <property type="protein sequence ID" value="RRT79250.1"/>
    <property type="molecule type" value="Genomic_DNA"/>
</dbReference>
<evidence type="ECO:0000313" key="3">
    <source>
        <dbReference type="Proteomes" id="UP000287651"/>
    </source>
</evidence>
<protein>
    <submittedName>
        <fullName evidence="2">Uncharacterized protein</fullName>
    </submittedName>
</protein>
<name>A0A427ASN9_ENSVE</name>
<organism evidence="2 3">
    <name type="scientific">Ensete ventricosum</name>
    <name type="common">Abyssinian banana</name>
    <name type="synonym">Musa ensete</name>
    <dbReference type="NCBI Taxonomy" id="4639"/>
    <lineage>
        <taxon>Eukaryota</taxon>
        <taxon>Viridiplantae</taxon>
        <taxon>Streptophyta</taxon>
        <taxon>Embryophyta</taxon>
        <taxon>Tracheophyta</taxon>
        <taxon>Spermatophyta</taxon>
        <taxon>Magnoliopsida</taxon>
        <taxon>Liliopsida</taxon>
        <taxon>Zingiberales</taxon>
        <taxon>Musaceae</taxon>
        <taxon>Ensete</taxon>
    </lineage>
</organism>
<comment type="caution">
    <text evidence="2">The sequence shown here is derived from an EMBL/GenBank/DDBJ whole genome shotgun (WGS) entry which is preliminary data.</text>
</comment>
<proteinExistence type="predicted"/>
<evidence type="ECO:0000313" key="2">
    <source>
        <dbReference type="EMBL" id="RRT79250.1"/>
    </source>
</evidence>
<feature type="region of interest" description="Disordered" evidence="1">
    <location>
        <begin position="44"/>
        <end position="103"/>
    </location>
</feature>
<accession>A0A427ASN9</accession>
<dbReference type="AlphaFoldDB" id="A0A427ASN9"/>
<reference evidence="2 3" key="1">
    <citation type="journal article" date="2014" name="Agronomy (Basel)">
        <title>A Draft Genome Sequence for Ensete ventricosum, the Drought-Tolerant Tree Against Hunger.</title>
        <authorList>
            <person name="Harrison J."/>
            <person name="Moore K.A."/>
            <person name="Paszkiewicz K."/>
            <person name="Jones T."/>
            <person name="Grant M."/>
            <person name="Ambacheew D."/>
            <person name="Muzemil S."/>
            <person name="Studholme D.J."/>
        </authorList>
    </citation>
    <scope>NUCLEOTIDE SEQUENCE [LARGE SCALE GENOMIC DNA]</scope>
</reference>
<sequence length="129" mass="13914">MASPAVVDEEIAAQIRASTIKQGIRNQNELAHLEPSLELKRRVSQGTLRRRGSASAALEEEAVKGPPRDLAKAREVARERAGGKVEKGLPWEGALSSSRPDKSIASPIQPLVSLETEFLRANAIFSHGP</sequence>